<keyword evidence="2" id="KW-1185">Reference proteome</keyword>
<comment type="caution">
    <text evidence="1">The sequence shown here is derived from an EMBL/GenBank/DDBJ whole genome shotgun (WGS) entry which is preliminary data.</text>
</comment>
<protein>
    <submittedName>
        <fullName evidence="1">Uncharacterized protein</fullName>
    </submittedName>
</protein>
<accession>A0ABW3WF06</accession>
<dbReference type="EMBL" id="JBHTMC010000026">
    <property type="protein sequence ID" value="MFD1264566.1"/>
    <property type="molecule type" value="Genomic_DNA"/>
</dbReference>
<evidence type="ECO:0000313" key="1">
    <source>
        <dbReference type="EMBL" id="MFD1264566.1"/>
    </source>
</evidence>
<evidence type="ECO:0000313" key="2">
    <source>
        <dbReference type="Proteomes" id="UP001597158"/>
    </source>
</evidence>
<dbReference type="Proteomes" id="UP001597158">
    <property type="component" value="Unassembled WGS sequence"/>
</dbReference>
<dbReference type="RefSeq" id="WP_277832374.1">
    <property type="nucleotide sequence ID" value="NZ_JARQZE010000004.1"/>
</dbReference>
<gene>
    <name evidence="1" type="ORF">ACFQ4M_13350</name>
</gene>
<organism evidence="1 2">
    <name type="scientific">Thauera mechernichensis</name>
    <dbReference type="NCBI Taxonomy" id="82788"/>
    <lineage>
        <taxon>Bacteria</taxon>
        <taxon>Pseudomonadati</taxon>
        <taxon>Pseudomonadota</taxon>
        <taxon>Betaproteobacteria</taxon>
        <taxon>Rhodocyclales</taxon>
        <taxon>Zoogloeaceae</taxon>
        <taxon>Thauera</taxon>
    </lineage>
</organism>
<sequence>MGFFGSLTGWDQSNAAINALLGVRYLKNADPSERRAVVDQIVKIIQTVQPRLTREQILTDFSKRGIVSQMGFVALACDYLGVPPPIRGNVWTVFKNPYLIGEQVTESHIQAAQYALLKQDGVKVEWPGCNACLDFRMMGGADPEPYGGGDEYDDELEGNRKLVTEEDEEAYGSDLVDFVRRIAADSWAVGNSFLLREGEGDSVKADDIEAFGGDMAYLVRRMAELARALLGRPSPNFSRCPLGSKKDVDAYGAELLELIERIILDQYEAPHMKGILLDVFVREA</sequence>
<name>A0ABW3WF06_9RHOO</name>
<proteinExistence type="predicted"/>
<reference evidence="2" key="1">
    <citation type="journal article" date="2019" name="Int. J. Syst. Evol. Microbiol.">
        <title>The Global Catalogue of Microorganisms (GCM) 10K type strain sequencing project: providing services to taxonomists for standard genome sequencing and annotation.</title>
        <authorList>
            <consortium name="The Broad Institute Genomics Platform"/>
            <consortium name="The Broad Institute Genome Sequencing Center for Infectious Disease"/>
            <person name="Wu L."/>
            <person name="Ma J."/>
        </authorList>
    </citation>
    <scope>NUCLEOTIDE SEQUENCE [LARGE SCALE GENOMIC DNA]</scope>
    <source>
        <strain evidence="2">CCUG 48884</strain>
    </source>
</reference>